<keyword evidence="2" id="KW-1185">Reference proteome</keyword>
<comment type="caution">
    <text evidence="1">The sequence shown here is derived from an EMBL/GenBank/DDBJ whole genome shotgun (WGS) entry which is preliminary data.</text>
</comment>
<dbReference type="EMBL" id="JACEIK010002904">
    <property type="protein sequence ID" value="MCD9639403.1"/>
    <property type="molecule type" value="Genomic_DNA"/>
</dbReference>
<name>A0ABS8UX21_DATST</name>
<protein>
    <submittedName>
        <fullName evidence="1">Uncharacterized protein</fullName>
    </submittedName>
</protein>
<evidence type="ECO:0000313" key="1">
    <source>
        <dbReference type="EMBL" id="MCD9639403.1"/>
    </source>
</evidence>
<evidence type="ECO:0000313" key="2">
    <source>
        <dbReference type="Proteomes" id="UP000823775"/>
    </source>
</evidence>
<reference evidence="1 2" key="1">
    <citation type="journal article" date="2021" name="BMC Genomics">
        <title>Datura genome reveals duplications of psychoactive alkaloid biosynthetic genes and high mutation rate following tissue culture.</title>
        <authorList>
            <person name="Rajewski A."/>
            <person name="Carter-House D."/>
            <person name="Stajich J."/>
            <person name="Litt A."/>
        </authorList>
    </citation>
    <scope>NUCLEOTIDE SEQUENCE [LARGE SCALE GENOMIC DNA]</scope>
    <source>
        <strain evidence="1">AR-01</strain>
    </source>
</reference>
<accession>A0ABS8UX21</accession>
<dbReference type="Proteomes" id="UP000823775">
    <property type="component" value="Unassembled WGS sequence"/>
</dbReference>
<proteinExistence type="predicted"/>
<sequence length="71" mass="8254">MHDEVGSRGSRLQCCPIPMLHRLRSVKHWCNVNRKSLCLVFYPDWRLYGNLLVIPVFCNCDAGPPTYDFDV</sequence>
<organism evidence="1 2">
    <name type="scientific">Datura stramonium</name>
    <name type="common">Jimsonweed</name>
    <name type="synonym">Common thornapple</name>
    <dbReference type="NCBI Taxonomy" id="4076"/>
    <lineage>
        <taxon>Eukaryota</taxon>
        <taxon>Viridiplantae</taxon>
        <taxon>Streptophyta</taxon>
        <taxon>Embryophyta</taxon>
        <taxon>Tracheophyta</taxon>
        <taxon>Spermatophyta</taxon>
        <taxon>Magnoliopsida</taxon>
        <taxon>eudicotyledons</taxon>
        <taxon>Gunneridae</taxon>
        <taxon>Pentapetalae</taxon>
        <taxon>asterids</taxon>
        <taxon>lamiids</taxon>
        <taxon>Solanales</taxon>
        <taxon>Solanaceae</taxon>
        <taxon>Solanoideae</taxon>
        <taxon>Datureae</taxon>
        <taxon>Datura</taxon>
    </lineage>
</organism>
<gene>
    <name evidence="1" type="ORF">HAX54_023915</name>
</gene>
<feature type="non-terminal residue" evidence="1">
    <location>
        <position position="71"/>
    </location>
</feature>